<comment type="catalytic activity">
    <reaction evidence="9">
        <text>5,6-dihydrouridine(16) in tRNA + NADP(+) = uridine(16) in tRNA + NADPH + H(+)</text>
        <dbReference type="Rhea" id="RHEA:53376"/>
        <dbReference type="Rhea" id="RHEA-COMP:13543"/>
        <dbReference type="Rhea" id="RHEA-COMP:13544"/>
        <dbReference type="ChEBI" id="CHEBI:15378"/>
        <dbReference type="ChEBI" id="CHEBI:57783"/>
        <dbReference type="ChEBI" id="CHEBI:58349"/>
        <dbReference type="ChEBI" id="CHEBI:65315"/>
        <dbReference type="ChEBI" id="CHEBI:74443"/>
    </reaction>
</comment>
<keyword evidence="3 9" id="KW-0285">Flavoprotein</keyword>
<comment type="similarity">
    <text evidence="9">Belongs to the Dus family. DusC subfamily.</text>
</comment>
<evidence type="ECO:0000313" key="12">
    <source>
        <dbReference type="EMBL" id="MET4758467.1"/>
    </source>
</evidence>
<dbReference type="HAMAP" id="MF_02043">
    <property type="entry name" value="DusC_subfam"/>
    <property type="match status" value="1"/>
</dbReference>
<dbReference type="InterPro" id="IPR042270">
    <property type="entry name" value="DusC_C"/>
</dbReference>
<evidence type="ECO:0000256" key="4">
    <source>
        <dbReference type="ARBA" id="ARBA00022643"/>
    </source>
</evidence>
<feature type="site" description="Interacts with tRNA; defines subfamily-specific binding signature" evidence="9">
    <location>
        <position position="305"/>
    </location>
</feature>
<feature type="site" description="Interacts with tRNA; defines subfamily-specific binding signature" evidence="9">
    <location>
        <position position="36"/>
    </location>
</feature>
<feature type="site" description="Interacts with tRNA; defines subfamily-specific binding signature" evidence="9">
    <location>
        <position position="328"/>
    </location>
</feature>
<evidence type="ECO:0000256" key="6">
    <source>
        <dbReference type="ARBA" id="ARBA00022857"/>
    </source>
</evidence>
<evidence type="ECO:0000256" key="3">
    <source>
        <dbReference type="ARBA" id="ARBA00022630"/>
    </source>
</evidence>
<comment type="cofactor">
    <cofactor evidence="1 9">
        <name>FMN</name>
        <dbReference type="ChEBI" id="CHEBI:58210"/>
    </cofactor>
</comment>
<evidence type="ECO:0000256" key="5">
    <source>
        <dbReference type="ARBA" id="ARBA00022694"/>
    </source>
</evidence>
<feature type="binding site" evidence="9">
    <location>
        <begin position="200"/>
        <end position="202"/>
    </location>
    <ligand>
        <name>FMN</name>
        <dbReference type="ChEBI" id="CHEBI:58210"/>
    </ligand>
</feature>
<evidence type="ECO:0000256" key="9">
    <source>
        <dbReference type="HAMAP-Rule" id="MF_02043"/>
    </source>
</evidence>
<feature type="site" description="Interacts with tRNA" evidence="9">
    <location>
        <position position="177"/>
    </location>
</feature>
<dbReference type="CDD" id="cd02801">
    <property type="entry name" value="DUS_like_FMN"/>
    <property type="match status" value="1"/>
</dbReference>
<gene>
    <name evidence="9" type="primary">dusC</name>
    <name evidence="12" type="ORF">V5J35_003659</name>
</gene>
<comment type="function">
    <text evidence="9">Catalyzes the synthesis of 5,6-dihydrouridine (D), a modified base found in the D-loop of most tRNAs, via the reduction of the C5-C6 double bond in target uridines. Specifically modifies U16 in tRNAs.</text>
</comment>
<dbReference type="EC" id="1.3.1.-" evidence="9"/>
<name>A0ABV2SL18_9GAMM</name>
<feature type="binding site" evidence="9">
    <location>
        <position position="140"/>
    </location>
    <ligand>
        <name>FMN</name>
        <dbReference type="ChEBI" id="CHEBI:58210"/>
    </ligand>
</feature>
<organism evidence="12 13">
    <name type="scientific">Endozoicomonas lisbonensis</name>
    <dbReference type="NCBI Taxonomy" id="3120522"/>
    <lineage>
        <taxon>Bacteria</taxon>
        <taxon>Pseudomonadati</taxon>
        <taxon>Pseudomonadota</taxon>
        <taxon>Gammaproteobacteria</taxon>
        <taxon>Oceanospirillales</taxon>
        <taxon>Endozoicomonadaceae</taxon>
        <taxon>Endozoicomonas</taxon>
    </lineage>
</organism>
<evidence type="ECO:0000256" key="8">
    <source>
        <dbReference type="ARBA" id="ARBA00023002"/>
    </source>
</evidence>
<dbReference type="Gene3D" id="1.20.225.30">
    <property type="entry name" value="Dihydrouridine synthase, C-terminal recognition domain"/>
    <property type="match status" value="1"/>
</dbReference>
<feature type="binding site" evidence="9">
    <location>
        <begin position="224"/>
        <end position="225"/>
    </location>
    <ligand>
        <name>FMN</name>
        <dbReference type="ChEBI" id="CHEBI:58210"/>
    </ligand>
</feature>
<dbReference type="SUPFAM" id="SSF51395">
    <property type="entry name" value="FMN-linked oxidoreductases"/>
    <property type="match status" value="1"/>
</dbReference>
<keyword evidence="4 9" id="KW-0288">FMN</keyword>
<dbReference type="InterPro" id="IPR032886">
    <property type="entry name" value="DusC"/>
</dbReference>
<evidence type="ECO:0000256" key="7">
    <source>
        <dbReference type="ARBA" id="ARBA00022884"/>
    </source>
</evidence>
<dbReference type="PROSITE" id="PS01136">
    <property type="entry name" value="UPF0034"/>
    <property type="match status" value="1"/>
</dbReference>
<evidence type="ECO:0000256" key="10">
    <source>
        <dbReference type="SAM" id="MobiDB-lite"/>
    </source>
</evidence>
<dbReference type="Gene3D" id="3.20.20.70">
    <property type="entry name" value="Aldolase class I"/>
    <property type="match status" value="1"/>
</dbReference>
<keyword evidence="8 9" id="KW-0560">Oxidoreductase</keyword>
<dbReference type="EMBL" id="JBEWTB010000002">
    <property type="protein sequence ID" value="MET4758467.1"/>
    <property type="molecule type" value="Genomic_DNA"/>
</dbReference>
<keyword evidence="7 9" id="KW-0694">RNA-binding</keyword>
<comment type="catalytic activity">
    <reaction evidence="9">
        <text>5,6-dihydrouridine(16) in tRNA + NAD(+) = uridine(16) in tRNA + NADH + H(+)</text>
        <dbReference type="Rhea" id="RHEA:53380"/>
        <dbReference type="Rhea" id="RHEA-COMP:13543"/>
        <dbReference type="Rhea" id="RHEA-COMP:13544"/>
        <dbReference type="ChEBI" id="CHEBI:15378"/>
        <dbReference type="ChEBI" id="CHEBI:57540"/>
        <dbReference type="ChEBI" id="CHEBI:57945"/>
        <dbReference type="ChEBI" id="CHEBI:65315"/>
        <dbReference type="ChEBI" id="CHEBI:74443"/>
    </reaction>
</comment>
<proteinExistence type="inferred from homology"/>
<evidence type="ECO:0000256" key="1">
    <source>
        <dbReference type="ARBA" id="ARBA00001917"/>
    </source>
</evidence>
<feature type="region of interest" description="Disordered" evidence="10">
    <location>
        <begin position="246"/>
        <end position="265"/>
    </location>
</feature>
<evidence type="ECO:0000256" key="2">
    <source>
        <dbReference type="ARBA" id="ARBA00022555"/>
    </source>
</evidence>
<keyword evidence="5 9" id="KW-0819">tRNA processing</keyword>
<feature type="active site" description="Proton donor" evidence="9">
    <location>
        <position position="99"/>
    </location>
</feature>
<dbReference type="InterPro" id="IPR013785">
    <property type="entry name" value="Aldolase_TIM"/>
</dbReference>
<comment type="caution">
    <text evidence="9">Lacks conserved residue(s) required for the propagation of feature annotation.</text>
</comment>
<dbReference type="Proteomes" id="UP001549366">
    <property type="component" value="Unassembled WGS sequence"/>
</dbReference>
<dbReference type="GO" id="GO:0016491">
    <property type="term" value="F:oxidoreductase activity"/>
    <property type="evidence" value="ECO:0007669"/>
    <property type="project" value="UniProtKB-KW"/>
</dbReference>
<keyword evidence="13" id="KW-1185">Reference proteome</keyword>
<dbReference type="InterPro" id="IPR018517">
    <property type="entry name" value="tRNA_hU_synthase_CS"/>
</dbReference>
<evidence type="ECO:0000259" key="11">
    <source>
        <dbReference type="Pfam" id="PF01207"/>
    </source>
</evidence>
<dbReference type="PANTHER" id="PTHR11082:SF26">
    <property type="entry name" value="TRNA-DIHYDROURIDINE(16) SYNTHASE"/>
    <property type="match status" value="1"/>
</dbReference>
<protein>
    <recommendedName>
        <fullName evidence="9">tRNA-dihydrouridine(16) synthase</fullName>
        <ecNumber evidence="9">1.3.1.-</ecNumber>
    </recommendedName>
    <alternativeName>
        <fullName evidence="9">U16-specific dihydrouridine synthase</fullName>
        <shortName evidence="9">U16-specific Dus</shortName>
    </alternativeName>
    <alternativeName>
        <fullName evidence="9">tRNA-dihydrouridine synthase C</fullName>
    </alternativeName>
</protein>
<feature type="binding site" evidence="9">
    <location>
        <position position="69"/>
    </location>
    <ligand>
        <name>FMN</name>
        <dbReference type="ChEBI" id="CHEBI:58210"/>
    </ligand>
</feature>
<feature type="site" description="Interacts with tRNA" evidence="9">
    <location>
        <position position="96"/>
    </location>
</feature>
<comment type="caution">
    <text evidence="12">The sequence shown here is derived from an EMBL/GenBank/DDBJ whole genome shotgun (WGS) entry which is preliminary data.</text>
</comment>
<feature type="site" description="Interacts with tRNA; defines subfamily-specific binding signature" evidence="9">
    <location>
        <position position="307"/>
    </location>
</feature>
<keyword evidence="2 9" id="KW-0820">tRNA-binding</keyword>
<reference evidence="12 13" key="1">
    <citation type="submission" date="2024-06" db="EMBL/GenBank/DDBJ databases">
        <title>Genomic Encyclopedia of Type Strains, Phase V (KMG-V): Genome sequencing to study the core and pangenomes of soil and plant-associated prokaryotes.</title>
        <authorList>
            <person name="Whitman W."/>
        </authorList>
    </citation>
    <scope>NUCLEOTIDE SEQUENCE [LARGE SCALE GENOMIC DNA]</scope>
    <source>
        <strain evidence="12 13">NE40</strain>
    </source>
</reference>
<dbReference type="InterPro" id="IPR035587">
    <property type="entry name" value="DUS-like_FMN-bd"/>
</dbReference>
<feature type="domain" description="DUS-like FMN-binding" evidence="11">
    <location>
        <begin position="6"/>
        <end position="251"/>
    </location>
</feature>
<sequence length="344" mass="38220">MNHITLAPMEGVIDYLLRELLSEVGGIDLCVTEFIRVTDTRLPTSVFHRICPELKHGCQTRSGTPVHIQFLGNNPQLLALNAAKAAKLGARGIDLNFGCPAKTVNRHKGGAILLQEPELIHDIVKAVRLAVPDEIPVTAKIRLGYLDGDLAIDNARAIEDAGANGLAVHARTKLQGYKPPAYWEDIVAIREAVAIPVVANGDIFSAEDARRCREITGCNRIMVGRGVLRNPGLPKAIAIQHSNHLHSNSLHSNKPHKKNHSDEQHWPQSLDILQRFTRKVVQAAEHPEADHPYGINNPKRYLDGRLKQWLSMMSKTSEQAQQLFEQIKRETCIRGMSEKVYEAT</sequence>
<dbReference type="Pfam" id="PF01207">
    <property type="entry name" value="Dus"/>
    <property type="match status" value="1"/>
</dbReference>
<dbReference type="PANTHER" id="PTHR11082">
    <property type="entry name" value="TRNA-DIHYDROURIDINE SYNTHASE"/>
    <property type="match status" value="1"/>
</dbReference>
<keyword evidence="6 9" id="KW-0521">NADP</keyword>
<dbReference type="RefSeq" id="WP_354008549.1">
    <property type="nucleotide sequence ID" value="NZ_JBEWTA010000001.1"/>
</dbReference>
<accession>A0ABV2SL18</accession>
<evidence type="ECO:0000313" key="13">
    <source>
        <dbReference type="Proteomes" id="UP001549366"/>
    </source>
</evidence>